<feature type="non-terminal residue" evidence="5">
    <location>
        <position position="824"/>
    </location>
</feature>
<evidence type="ECO:0000259" key="4">
    <source>
        <dbReference type="PROSITE" id="PS50835"/>
    </source>
</evidence>
<feature type="domain" description="Ig-like" evidence="4">
    <location>
        <begin position="142"/>
        <end position="231"/>
    </location>
</feature>
<dbReference type="EMBL" id="JAHUTJ010036651">
    <property type="protein sequence ID" value="MED6278888.1"/>
    <property type="molecule type" value="Genomic_DNA"/>
</dbReference>
<evidence type="ECO:0000256" key="2">
    <source>
        <dbReference type="ARBA" id="ARBA00023157"/>
    </source>
</evidence>
<organism evidence="5 6">
    <name type="scientific">Characodon lateralis</name>
    <dbReference type="NCBI Taxonomy" id="208331"/>
    <lineage>
        <taxon>Eukaryota</taxon>
        <taxon>Metazoa</taxon>
        <taxon>Chordata</taxon>
        <taxon>Craniata</taxon>
        <taxon>Vertebrata</taxon>
        <taxon>Euteleostomi</taxon>
        <taxon>Actinopterygii</taxon>
        <taxon>Neopterygii</taxon>
        <taxon>Teleostei</taxon>
        <taxon>Neoteleostei</taxon>
        <taxon>Acanthomorphata</taxon>
        <taxon>Ovalentaria</taxon>
        <taxon>Atherinomorphae</taxon>
        <taxon>Cyprinodontiformes</taxon>
        <taxon>Goodeidae</taxon>
        <taxon>Characodon</taxon>
    </lineage>
</organism>
<feature type="domain" description="Ig-like" evidence="4">
    <location>
        <begin position="325"/>
        <end position="389"/>
    </location>
</feature>
<dbReference type="SMART" id="SM00408">
    <property type="entry name" value="IGc2"/>
    <property type="match status" value="4"/>
</dbReference>
<feature type="domain" description="Ig-like" evidence="4">
    <location>
        <begin position="248"/>
        <end position="317"/>
    </location>
</feature>
<dbReference type="InterPro" id="IPR050488">
    <property type="entry name" value="Ig_Fc_receptor"/>
</dbReference>
<keyword evidence="3" id="KW-0812">Transmembrane</keyword>
<dbReference type="PROSITE" id="PS50835">
    <property type="entry name" value="IG_LIKE"/>
    <property type="match status" value="6"/>
</dbReference>
<name>A0ABU7DUZ8_9TELE</name>
<dbReference type="Gene3D" id="2.60.40.10">
    <property type="entry name" value="Immunoglobulins"/>
    <property type="match status" value="8"/>
</dbReference>
<gene>
    <name evidence="5" type="ORF">CHARACLAT_028636</name>
</gene>
<comment type="caution">
    <text evidence="5">The sequence shown here is derived from an EMBL/GenBank/DDBJ whole genome shotgun (WGS) entry which is preliminary data.</text>
</comment>
<evidence type="ECO:0000256" key="1">
    <source>
        <dbReference type="ARBA" id="ARBA00022729"/>
    </source>
</evidence>
<dbReference type="PANTHER" id="PTHR11481:SF64">
    <property type="entry name" value="FC RECEPTOR-LIKE PROTEIN 4"/>
    <property type="match status" value="1"/>
</dbReference>
<dbReference type="Proteomes" id="UP001352852">
    <property type="component" value="Unassembled WGS sequence"/>
</dbReference>
<feature type="domain" description="Ig-like" evidence="4">
    <location>
        <begin position="724"/>
        <end position="799"/>
    </location>
</feature>
<dbReference type="InterPro" id="IPR013783">
    <property type="entry name" value="Ig-like_fold"/>
</dbReference>
<keyword evidence="3" id="KW-1133">Transmembrane helix</keyword>
<evidence type="ECO:0000313" key="6">
    <source>
        <dbReference type="Proteomes" id="UP001352852"/>
    </source>
</evidence>
<proteinExistence type="predicted"/>
<dbReference type="InterPro" id="IPR036179">
    <property type="entry name" value="Ig-like_dom_sf"/>
</dbReference>
<dbReference type="SUPFAM" id="SSF48726">
    <property type="entry name" value="Immunoglobulin"/>
    <property type="match status" value="6"/>
</dbReference>
<dbReference type="PANTHER" id="PTHR11481">
    <property type="entry name" value="IMMUNOGLOBULIN FC RECEPTOR"/>
    <property type="match status" value="1"/>
</dbReference>
<reference evidence="5 6" key="1">
    <citation type="submission" date="2021-06" db="EMBL/GenBank/DDBJ databases">
        <authorList>
            <person name="Palmer J.M."/>
        </authorList>
    </citation>
    <scope>NUCLEOTIDE SEQUENCE [LARGE SCALE GENOMIC DNA]</scope>
    <source>
        <strain evidence="5 6">CL_MEX2019</strain>
        <tissue evidence="5">Muscle</tissue>
    </source>
</reference>
<feature type="transmembrane region" description="Helical" evidence="3">
    <location>
        <begin position="798"/>
        <end position="820"/>
    </location>
</feature>
<keyword evidence="1" id="KW-0732">Signal</keyword>
<dbReference type="InterPro" id="IPR003598">
    <property type="entry name" value="Ig_sub2"/>
</dbReference>
<sequence>MHNYSEAQIKSNHVKNSLSIYSGGIYWCRGRRGNPDFFTEPSEKFYIEKSLSNRATVAMQHKWTQIYRGEMTSMRCEIEGGGMSEWEYEWRTTISMTPPTGCTINIRASTSYNGDFWCKGRTDPFSSTKWSHAYHLRVSYKPRPTVRADEGVIPIGGNVTLTCTIDNPTEWKYHWLRHTGNFSEIQIIGEGKSENFISISQGGIYSCQGGRGNPVYFTEESNGISIEKRVSNMAVVSLEPSWPLIFTGEMITVRCEISGGEKNEWVYEWSKPISDTLPKHNEIRIANASEASSGNYRCLGKHKRDTYSSTEWSNTVSVTVSEQRPKAQVIADRDFSQGSSVTLTCSGKPSSHSWNYYWYRNENTSKPLELNSPSNGEIIISENGIYFCRGGRGHPIYYTEYSHSVTIDITDTNMPAVTQQPIWPEIYYGEKITLICEIQGHQTDWVFEWMRTSRDEPWIQNEMNITILFSFHEEYFWCKGRRKSVPHSVTSWSAPFKSKRVNWQPVPVLTVFPSWLSPGASVTMKCEVQPPSTGWRFYWYKALPDLSHKYGFAGHLHRGFYPSEAYHFELLPDSINGTVQDFYIIHGQKHTVGYACRAGRGNPEYSMDYSKPNFVWSADSHPAASLTVSPDRGQHFTYEFVTLSCGRNSTQWRVRTFSQDKYFTLPYWQIWDEINASTKRIRAHWTCSAVYWCESESGEFSNAINITIYDDDLILVNPVHPFSEGASVTLGCKLRTGNFTSTVAFYKNDKLILNTVRGEVNIPAVSASDEGLYKCEHSGKVSLQSWIAVKSSSASLPVSMIVGLVVGFSLAVLILLLLFATSPN</sequence>
<keyword evidence="2" id="KW-1015">Disulfide bond</keyword>
<protein>
    <recommendedName>
        <fullName evidence="4">Ig-like domain-containing protein</fullName>
    </recommendedName>
</protein>
<evidence type="ECO:0000313" key="5">
    <source>
        <dbReference type="EMBL" id="MED6278888.1"/>
    </source>
</evidence>
<feature type="domain" description="Ig-like" evidence="4">
    <location>
        <begin position="507"/>
        <end position="610"/>
    </location>
</feature>
<dbReference type="InterPro" id="IPR003599">
    <property type="entry name" value="Ig_sub"/>
</dbReference>
<dbReference type="InterPro" id="IPR007110">
    <property type="entry name" value="Ig-like_dom"/>
</dbReference>
<dbReference type="SMART" id="SM00409">
    <property type="entry name" value="IG"/>
    <property type="match status" value="6"/>
</dbReference>
<feature type="domain" description="Ig-like" evidence="4">
    <location>
        <begin position="415"/>
        <end position="490"/>
    </location>
</feature>
<accession>A0ABU7DUZ8</accession>
<keyword evidence="6" id="KW-1185">Reference proteome</keyword>
<evidence type="ECO:0000256" key="3">
    <source>
        <dbReference type="SAM" id="Phobius"/>
    </source>
</evidence>
<keyword evidence="3" id="KW-0472">Membrane</keyword>